<evidence type="ECO:0000256" key="2">
    <source>
        <dbReference type="ARBA" id="ARBA00022692"/>
    </source>
</evidence>
<feature type="transmembrane region" description="Helical" evidence="9">
    <location>
        <begin position="201"/>
        <end position="224"/>
    </location>
</feature>
<dbReference type="PROSITE" id="PS50262">
    <property type="entry name" value="G_PROTEIN_RECEP_F1_2"/>
    <property type="match status" value="1"/>
</dbReference>
<sequence length="387" mass="43447">MVVFNATAINVSDSIDTVINEGFVPDAVIYAMYGICIFLIVFGNLLVIVAVILEPKLRVSSTNILIVSLAFSDLLVGSYYIPSLIMWSEALYLMVNPVICNIDGLIQLTSTGSSVFTLIAIAADRFRAIVTPLKPKITRTQAVIMVAVAWTCAITYALYIPITWEYQIYVYHVGNVTHEIPFCFFLKKYEPLFKPLRLCDFVVLFLIPLCILICLYVPMIYKLWFDKQPTSTTGGRKKRAIKMLSIVVIVFFLLWLPFYSLYFYSFYGNLDHPTINIRAFGLAAICLNFSNSWVNPIIYGCFNENFRNAYKNTVLCRIWSISRRIHPSMADNTDRSSDSRSRGHVPIATRNTLLTVGKQTTSANSSMAPAASQVPCSFVMHAGSTNA</sequence>
<evidence type="ECO:0000256" key="5">
    <source>
        <dbReference type="ARBA" id="ARBA00023136"/>
    </source>
</evidence>
<dbReference type="PANTHER" id="PTHR45695">
    <property type="entry name" value="LEUCOKININ RECEPTOR-RELATED"/>
    <property type="match status" value="1"/>
</dbReference>
<keyword evidence="6 8" id="KW-0675">Receptor</keyword>
<keyword evidence="11" id="KW-1185">Reference proteome</keyword>
<dbReference type="PRINTS" id="PR00237">
    <property type="entry name" value="GPCRRHODOPSN"/>
</dbReference>
<keyword evidence="7 8" id="KW-0807">Transducer</keyword>
<evidence type="ECO:0000256" key="1">
    <source>
        <dbReference type="ARBA" id="ARBA00004141"/>
    </source>
</evidence>
<dbReference type="Proteomes" id="UP000694865">
    <property type="component" value="Unplaced"/>
</dbReference>
<dbReference type="RefSeq" id="XP_006812185.1">
    <property type="nucleotide sequence ID" value="XM_006812122.1"/>
</dbReference>
<keyword evidence="3 9" id="KW-1133">Transmembrane helix</keyword>
<dbReference type="Pfam" id="PF00001">
    <property type="entry name" value="7tm_1"/>
    <property type="match status" value="1"/>
</dbReference>
<dbReference type="Gene3D" id="1.20.1070.10">
    <property type="entry name" value="Rhodopsin 7-helix transmembrane proteins"/>
    <property type="match status" value="1"/>
</dbReference>
<name>A0ABM0LWP4_SACKO</name>
<reference evidence="12" key="1">
    <citation type="submission" date="2025-08" db="UniProtKB">
        <authorList>
            <consortium name="RefSeq"/>
        </authorList>
    </citation>
    <scope>IDENTIFICATION</scope>
    <source>
        <tissue evidence="12">Testes</tissue>
    </source>
</reference>
<feature type="domain" description="G-protein coupled receptors family 1 profile" evidence="10">
    <location>
        <begin position="43"/>
        <end position="299"/>
    </location>
</feature>
<protein>
    <submittedName>
        <fullName evidence="12">Neuropeptide FF receptor 2-like</fullName>
    </submittedName>
</protein>
<dbReference type="InterPro" id="IPR000276">
    <property type="entry name" value="GPCR_Rhodpsn"/>
</dbReference>
<accession>A0ABM0LWP4</accession>
<evidence type="ECO:0000256" key="4">
    <source>
        <dbReference type="ARBA" id="ARBA00023040"/>
    </source>
</evidence>
<proteinExistence type="inferred from homology"/>
<evidence type="ECO:0000256" key="7">
    <source>
        <dbReference type="ARBA" id="ARBA00023224"/>
    </source>
</evidence>
<evidence type="ECO:0000256" key="8">
    <source>
        <dbReference type="RuleBase" id="RU000688"/>
    </source>
</evidence>
<evidence type="ECO:0000256" key="9">
    <source>
        <dbReference type="SAM" id="Phobius"/>
    </source>
</evidence>
<evidence type="ECO:0000313" key="11">
    <source>
        <dbReference type="Proteomes" id="UP000694865"/>
    </source>
</evidence>
<evidence type="ECO:0000256" key="3">
    <source>
        <dbReference type="ARBA" id="ARBA00022989"/>
    </source>
</evidence>
<dbReference type="GeneID" id="102804225"/>
<comment type="subcellular location">
    <subcellularLocation>
        <location evidence="1">Membrane</location>
        <topology evidence="1">Multi-pass membrane protein</topology>
    </subcellularLocation>
</comment>
<keyword evidence="5 9" id="KW-0472">Membrane</keyword>
<dbReference type="InterPro" id="IPR017452">
    <property type="entry name" value="GPCR_Rhodpsn_7TM"/>
</dbReference>
<evidence type="ECO:0000256" key="6">
    <source>
        <dbReference type="ARBA" id="ARBA00023170"/>
    </source>
</evidence>
<dbReference type="SMART" id="SM01381">
    <property type="entry name" value="7TM_GPCR_Srsx"/>
    <property type="match status" value="1"/>
</dbReference>
<evidence type="ECO:0000259" key="10">
    <source>
        <dbReference type="PROSITE" id="PS50262"/>
    </source>
</evidence>
<dbReference type="PROSITE" id="PS00237">
    <property type="entry name" value="G_PROTEIN_RECEP_F1_1"/>
    <property type="match status" value="1"/>
</dbReference>
<dbReference type="PANTHER" id="PTHR45695:SF9">
    <property type="entry name" value="LEUCOKININ RECEPTOR"/>
    <property type="match status" value="1"/>
</dbReference>
<keyword evidence="4 8" id="KW-0297">G-protein coupled receptor</keyword>
<feature type="transmembrane region" description="Helical" evidence="9">
    <location>
        <begin position="105"/>
        <end position="123"/>
    </location>
</feature>
<feature type="transmembrane region" description="Helical" evidence="9">
    <location>
        <begin position="279"/>
        <end position="302"/>
    </location>
</feature>
<organism evidence="11 12">
    <name type="scientific">Saccoglossus kowalevskii</name>
    <name type="common">Acorn worm</name>
    <dbReference type="NCBI Taxonomy" id="10224"/>
    <lineage>
        <taxon>Eukaryota</taxon>
        <taxon>Metazoa</taxon>
        <taxon>Hemichordata</taxon>
        <taxon>Enteropneusta</taxon>
        <taxon>Harrimaniidae</taxon>
        <taxon>Saccoglossus</taxon>
    </lineage>
</organism>
<feature type="transmembrane region" description="Helical" evidence="9">
    <location>
        <begin position="143"/>
        <end position="162"/>
    </location>
</feature>
<feature type="transmembrane region" description="Helical" evidence="9">
    <location>
        <begin position="30"/>
        <end position="53"/>
    </location>
</feature>
<gene>
    <name evidence="12" type="primary">LOC102804225</name>
</gene>
<comment type="similarity">
    <text evidence="8">Belongs to the G-protein coupled receptor 1 family.</text>
</comment>
<dbReference type="SUPFAM" id="SSF81321">
    <property type="entry name" value="Family A G protein-coupled receptor-like"/>
    <property type="match status" value="1"/>
</dbReference>
<evidence type="ECO:0000313" key="12">
    <source>
        <dbReference type="RefSeq" id="XP_006812185.1"/>
    </source>
</evidence>
<feature type="transmembrane region" description="Helical" evidence="9">
    <location>
        <begin position="244"/>
        <end position="267"/>
    </location>
</feature>
<feature type="transmembrane region" description="Helical" evidence="9">
    <location>
        <begin position="65"/>
        <end position="85"/>
    </location>
</feature>
<keyword evidence="2 8" id="KW-0812">Transmembrane</keyword>